<evidence type="ECO:0000313" key="2">
    <source>
        <dbReference type="Proteomes" id="UP001162164"/>
    </source>
</evidence>
<reference evidence="1" key="1">
    <citation type="journal article" date="2023" name="Insect Mol. Biol.">
        <title>Genome sequencing provides insights into the evolution of gene families encoding plant cell wall-degrading enzymes in longhorned beetles.</title>
        <authorList>
            <person name="Shin N.R."/>
            <person name="Okamura Y."/>
            <person name="Kirsch R."/>
            <person name="Pauchet Y."/>
        </authorList>
    </citation>
    <scope>NUCLEOTIDE SEQUENCE</scope>
    <source>
        <strain evidence="1">MMC_N1</strain>
    </source>
</reference>
<dbReference type="EMBL" id="JAPWTJ010000494">
    <property type="protein sequence ID" value="KAJ8977901.1"/>
    <property type="molecule type" value="Genomic_DNA"/>
</dbReference>
<gene>
    <name evidence="1" type="ORF">NQ317_012402</name>
</gene>
<protein>
    <submittedName>
        <fullName evidence="1">Uncharacterized protein</fullName>
    </submittedName>
</protein>
<evidence type="ECO:0000313" key="1">
    <source>
        <dbReference type="EMBL" id="KAJ8977901.1"/>
    </source>
</evidence>
<sequence>MGVENSAVPFGLLQQWVTVLKIVCLNQMVLEHFRNLSILNTQNNDVDFTFLLEDKPVLQLVDGILNPQLSTYSRLSESQRLSSTGSRTSRDIQLQCLDAFELYYNELLLQHQQVL</sequence>
<accession>A0ABQ9JI57</accession>
<dbReference type="Proteomes" id="UP001162164">
    <property type="component" value="Unassembled WGS sequence"/>
</dbReference>
<organism evidence="1 2">
    <name type="scientific">Molorchus minor</name>
    <dbReference type="NCBI Taxonomy" id="1323400"/>
    <lineage>
        <taxon>Eukaryota</taxon>
        <taxon>Metazoa</taxon>
        <taxon>Ecdysozoa</taxon>
        <taxon>Arthropoda</taxon>
        <taxon>Hexapoda</taxon>
        <taxon>Insecta</taxon>
        <taxon>Pterygota</taxon>
        <taxon>Neoptera</taxon>
        <taxon>Endopterygota</taxon>
        <taxon>Coleoptera</taxon>
        <taxon>Polyphaga</taxon>
        <taxon>Cucujiformia</taxon>
        <taxon>Chrysomeloidea</taxon>
        <taxon>Cerambycidae</taxon>
        <taxon>Lamiinae</taxon>
        <taxon>Monochamini</taxon>
        <taxon>Molorchus</taxon>
    </lineage>
</organism>
<proteinExistence type="predicted"/>
<keyword evidence="2" id="KW-1185">Reference proteome</keyword>
<comment type="caution">
    <text evidence="1">The sequence shown here is derived from an EMBL/GenBank/DDBJ whole genome shotgun (WGS) entry which is preliminary data.</text>
</comment>
<name>A0ABQ9JI57_9CUCU</name>